<name>A0A0C2IG48_9PSED</name>
<evidence type="ECO:0000256" key="3">
    <source>
        <dbReference type="ARBA" id="ARBA00023002"/>
    </source>
</evidence>
<dbReference type="EMBL" id="JXDG01000003">
    <property type="protein sequence ID" value="KIH86020.1"/>
    <property type="molecule type" value="Genomic_DNA"/>
</dbReference>
<dbReference type="InterPro" id="IPR009100">
    <property type="entry name" value="AcylCoA_DH/oxidase_NM_dom_sf"/>
</dbReference>
<evidence type="ECO:0000313" key="4">
    <source>
        <dbReference type="EMBL" id="KIH86020.1"/>
    </source>
</evidence>
<dbReference type="InterPro" id="IPR037069">
    <property type="entry name" value="AcylCoA_DH/ox_N_sf"/>
</dbReference>
<dbReference type="PANTHER" id="PTHR43884">
    <property type="entry name" value="ACYL-COA DEHYDROGENASE"/>
    <property type="match status" value="1"/>
</dbReference>
<dbReference type="OrthoDB" id="2986495at2"/>
<dbReference type="GO" id="GO:0050660">
    <property type="term" value="F:flavin adenine dinucleotide binding"/>
    <property type="evidence" value="ECO:0007669"/>
    <property type="project" value="InterPro"/>
</dbReference>
<dbReference type="Proteomes" id="UP000031535">
    <property type="component" value="Unassembled WGS sequence"/>
</dbReference>
<proteinExistence type="predicted"/>
<keyword evidence="3" id="KW-0560">Oxidoreductase</keyword>
<dbReference type="GO" id="GO:0003995">
    <property type="term" value="F:acyl-CoA dehydrogenase activity"/>
    <property type="evidence" value="ECO:0007669"/>
    <property type="project" value="TreeGrafter"/>
</dbReference>
<evidence type="ECO:0000313" key="5">
    <source>
        <dbReference type="Proteomes" id="UP000031535"/>
    </source>
</evidence>
<dbReference type="PATRIC" id="fig|226910.6.peg.387"/>
<accession>A0A0C2IG48</accession>
<reference evidence="4 5" key="1">
    <citation type="submission" date="2015-01" db="EMBL/GenBank/DDBJ databases">
        <title>Complete genome of Pseudomonas batumici UCM B-321 producer of the batumin antibiotic with strong antistaphilococcal and potential anticancer activity.</title>
        <authorList>
            <person name="Klochko V.V."/>
            <person name="Zelena L.B."/>
            <person name="Elena K.A."/>
            <person name="Reva O.N."/>
        </authorList>
    </citation>
    <scope>NUCLEOTIDE SEQUENCE [LARGE SCALE GENOMIC DNA]</scope>
    <source>
        <strain evidence="4 5">UCM B-321</strain>
    </source>
</reference>
<dbReference type="Gene3D" id="1.10.540.10">
    <property type="entry name" value="Acyl-CoA dehydrogenase/oxidase, N-terminal domain"/>
    <property type="match status" value="1"/>
</dbReference>
<dbReference type="Gene3D" id="2.40.110.10">
    <property type="entry name" value="Butyryl-CoA Dehydrogenase, subunit A, domain 2"/>
    <property type="match status" value="1"/>
</dbReference>
<keyword evidence="5" id="KW-1185">Reference proteome</keyword>
<comment type="caution">
    <text evidence="4">The sequence shown here is derived from an EMBL/GenBank/DDBJ whole genome shotgun (WGS) entry which is preliminary data.</text>
</comment>
<keyword evidence="2" id="KW-0274">FAD</keyword>
<evidence type="ECO:0000256" key="2">
    <source>
        <dbReference type="ARBA" id="ARBA00022827"/>
    </source>
</evidence>
<dbReference type="AlphaFoldDB" id="A0A0C2IG48"/>
<keyword evidence="1" id="KW-0285">Flavoprotein</keyword>
<gene>
    <name evidence="4" type="ORF">UCMB321_0387</name>
</gene>
<evidence type="ECO:0000256" key="1">
    <source>
        <dbReference type="ARBA" id="ARBA00022630"/>
    </source>
</evidence>
<dbReference type="STRING" id="226910.UCMB321_0387"/>
<organism evidence="4 5">
    <name type="scientific">Pseudomonas batumici</name>
    <dbReference type="NCBI Taxonomy" id="226910"/>
    <lineage>
        <taxon>Bacteria</taxon>
        <taxon>Pseudomonadati</taxon>
        <taxon>Pseudomonadota</taxon>
        <taxon>Gammaproteobacteria</taxon>
        <taxon>Pseudomonadales</taxon>
        <taxon>Pseudomonadaceae</taxon>
        <taxon>Pseudomonas</taxon>
    </lineage>
</organism>
<protein>
    <submittedName>
        <fullName evidence="4">Fused batN and batO, batumin synthesis operon, Acyl-CoA dehydrogenase, short-chain specific</fullName>
    </submittedName>
</protein>
<dbReference type="RefSeq" id="WP_040063412.1">
    <property type="nucleotide sequence ID" value="NZ_JXDG01000003.1"/>
</dbReference>
<sequence>MSIHEVLRPGVDQANYFLKLTEGRSLLELEQLSPQEVKCLLSKTKLPALIIPKVYGGLQLPLKEALDAVGLVAAVCPSAALMLCMHYHVVSTIAMYPTAFPFAEIVLKDISLNGKLMASAFAESSGNQDIFHTSVAASVSDEGVIKITGSKKPCTMSHVADYYAVSIITAEGLPGIAILSNGDAGLKRKAFWPGDILLATDSHEIIFDNVIVKEDWVVWAENESFELYLNTGLVSFNLFICAAYTGACQALSERLSPGAMASPAIFIPIKGGLAQCRYSVLGIAENVMPDNIAWLVPEVLALRYQIQRALKEIKIHIFENFGAQRYLSDTEAHYLAKAVDLLAFHPVTRFGFEQQMSKGCEP</sequence>
<dbReference type="SUPFAM" id="SSF56645">
    <property type="entry name" value="Acyl-CoA dehydrogenase NM domain-like"/>
    <property type="match status" value="1"/>
</dbReference>
<dbReference type="PANTHER" id="PTHR43884:SF20">
    <property type="entry name" value="ACYL-COA DEHYDROGENASE FADE28"/>
    <property type="match status" value="1"/>
</dbReference>
<dbReference type="InterPro" id="IPR046373">
    <property type="entry name" value="Acyl-CoA_Oxase/DH_mid-dom_sf"/>
</dbReference>